<reference evidence="15 16" key="1">
    <citation type="submission" date="2016-01" db="EMBL/GenBank/DDBJ databases">
        <title>Use of Whole Genome Sequencing to ascertain that Brevibacterium massiliense (Roux, Raoult 2009) is a later heterotypic synonym of Brevibacterium ravenspurgense (Mages 2008).</title>
        <authorList>
            <person name="Bernier A.-M."/>
            <person name="Burdz T."/>
            <person name="Huynh C."/>
            <person name="Pachecho A.L."/>
            <person name="Wiebe D."/>
            <person name="Bonner C."/>
            <person name="Bernard K."/>
        </authorList>
    </citation>
    <scope>NUCLEOTIDE SEQUENCE [LARGE SCALE GENOMIC DNA]</scope>
    <source>
        <strain evidence="15 16">CCUG56047</strain>
    </source>
</reference>
<keyword evidence="4 13" id="KW-0479">Metal-binding</keyword>
<dbReference type="HAMAP" id="MF_00034">
    <property type="entry name" value="RuvC"/>
    <property type="match status" value="1"/>
</dbReference>
<keyword evidence="16" id="KW-1185">Reference proteome</keyword>
<evidence type="ECO:0000256" key="7">
    <source>
        <dbReference type="ARBA" id="ARBA00022801"/>
    </source>
</evidence>
<dbReference type="GO" id="GO:0003677">
    <property type="term" value="F:DNA binding"/>
    <property type="evidence" value="ECO:0007669"/>
    <property type="project" value="UniProtKB-KW"/>
</dbReference>
<dbReference type="GO" id="GO:0006310">
    <property type="term" value="P:DNA recombination"/>
    <property type="evidence" value="ECO:0007669"/>
    <property type="project" value="UniProtKB-UniRule"/>
</dbReference>
<keyword evidence="3 13" id="KW-0540">Nuclease</keyword>
<dbReference type="Gene3D" id="3.30.420.10">
    <property type="entry name" value="Ribonuclease H-like superfamily/Ribonuclease H"/>
    <property type="match status" value="1"/>
</dbReference>
<comment type="catalytic activity">
    <reaction evidence="12 13">
        <text>Endonucleolytic cleavage at a junction such as a reciprocal single-stranded crossover between two homologous DNA duplexes (Holliday junction).</text>
        <dbReference type="EC" id="3.1.21.10"/>
    </reaction>
</comment>
<dbReference type="PROSITE" id="PS01321">
    <property type="entry name" value="RUVC"/>
    <property type="match status" value="1"/>
</dbReference>
<evidence type="ECO:0000256" key="6">
    <source>
        <dbReference type="ARBA" id="ARBA00022763"/>
    </source>
</evidence>
<accession>A0A150H7S3</accession>
<dbReference type="PANTHER" id="PTHR30194">
    <property type="entry name" value="CROSSOVER JUNCTION ENDODEOXYRIBONUCLEASE RUVC"/>
    <property type="match status" value="1"/>
</dbReference>
<sequence>MRVLGVDPGLTRCGIGVIDSGRASRPSLVAVDVIRTDAYGASDVRLGLIADAFDRFLDDCRPDVVAIERPFARSDVSTIMGTAQASGLTMGLAARRGIPVAMHTPSEIKKAVSGNGRADKKQVTNMVTRILRLDEPPKPADAADALAVAICHLWRGAVGAQSTPGSTKDVLARRAQGLQGSGMTKAQEQWAAAIRTAKSR</sequence>
<evidence type="ECO:0000256" key="11">
    <source>
        <dbReference type="ARBA" id="ARBA00023204"/>
    </source>
</evidence>
<comment type="caution">
    <text evidence="15">The sequence shown here is derived from an EMBL/GenBank/DDBJ whole genome shotgun (WGS) entry which is preliminary data.</text>
</comment>
<dbReference type="AlphaFoldDB" id="A0A150H7S3"/>
<feature type="binding site" evidence="13">
    <location>
        <position position="141"/>
    </location>
    <ligand>
        <name>Mg(2+)</name>
        <dbReference type="ChEBI" id="CHEBI:18420"/>
        <label>1</label>
    </ligand>
</feature>
<keyword evidence="11 13" id="KW-0234">DNA repair</keyword>
<evidence type="ECO:0000256" key="12">
    <source>
        <dbReference type="ARBA" id="ARBA00029354"/>
    </source>
</evidence>
<dbReference type="NCBIfam" id="TIGR00228">
    <property type="entry name" value="ruvC"/>
    <property type="match status" value="1"/>
</dbReference>
<keyword evidence="5 13" id="KW-0255">Endonuclease</keyword>
<dbReference type="RefSeq" id="WP_019175146.1">
    <property type="nucleotide sequence ID" value="NZ_LPXW01000031.1"/>
</dbReference>
<evidence type="ECO:0000256" key="8">
    <source>
        <dbReference type="ARBA" id="ARBA00022842"/>
    </source>
</evidence>
<comment type="subcellular location">
    <subcellularLocation>
        <location evidence="13">Cytoplasm</location>
    </subcellularLocation>
</comment>
<feature type="active site" evidence="13">
    <location>
        <position position="68"/>
    </location>
</feature>
<keyword evidence="6 13" id="KW-0227">DNA damage</keyword>
<dbReference type="GO" id="GO:0048476">
    <property type="term" value="C:Holliday junction resolvase complex"/>
    <property type="evidence" value="ECO:0007669"/>
    <property type="project" value="UniProtKB-UniRule"/>
</dbReference>
<dbReference type="PATRIC" id="fig|479117.4.peg.1097"/>
<dbReference type="InterPro" id="IPR002176">
    <property type="entry name" value="X-over_junc_endoDNase_RuvC"/>
</dbReference>
<dbReference type="PRINTS" id="PR00696">
    <property type="entry name" value="RSOLVASERUVC"/>
</dbReference>
<dbReference type="GO" id="GO:0008821">
    <property type="term" value="F:crossover junction DNA endonuclease activity"/>
    <property type="evidence" value="ECO:0007669"/>
    <property type="project" value="UniProtKB-UniRule"/>
</dbReference>
<comment type="similarity">
    <text evidence="1 13">Belongs to the RuvC family.</text>
</comment>
<keyword evidence="7 13" id="KW-0378">Hydrolase</keyword>
<evidence type="ECO:0000256" key="5">
    <source>
        <dbReference type="ARBA" id="ARBA00022759"/>
    </source>
</evidence>
<dbReference type="PANTHER" id="PTHR30194:SF3">
    <property type="entry name" value="CROSSOVER JUNCTION ENDODEOXYRIBONUCLEASE RUVC"/>
    <property type="match status" value="1"/>
</dbReference>
<evidence type="ECO:0000256" key="3">
    <source>
        <dbReference type="ARBA" id="ARBA00022722"/>
    </source>
</evidence>
<dbReference type="EC" id="3.1.21.10" evidence="13 14"/>
<keyword evidence="8 13" id="KW-0460">Magnesium</keyword>
<evidence type="ECO:0000256" key="4">
    <source>
        <dbReference type="ARBA" id="ARBA00022723"/>
    </source>
</evidence>
<dbReference type="GO" id="GO:0000287">
    <property type="term" value="F:magnesium ion binding"/>
    <property type="evidence" value="ECO:0007669"/>
    <property type="project" value="UniProtKB-UniRule"/>
</dbReference>
<evidence type="ECO:0000313" key="15">
    <source>
        <dbReference type="EMBL" id="KXZ58064.1"/>
    </source>
</evidence>
<comment type="subunit">
    <text evidence="13">Homodimer which binds Holliday junction (HJ) DNA. The HJ becomes 2-fold symmetrical on binding to RuvC with unstacked arms; it has a different conformation from HJ DNA in complex with RuvA. In the full resolvosome a probable DNA-RuvA(4)-RuvB(12)-RuvC(2) complex forms which resolves the HJ.</text>
</comment>
<dbReference type="InterPro" id="IPR020563">
    <property type="entry name" value="X-over_junc_endoDNase_Mg_BS"/>
</dbReference>
<evidence type="ECO:0000256" key="9">
    <source>
        <dbReference type="ARBA" id="ARBA00023125"/>
    </source>
</evidence>
<keyword evidence="9 13" id="KW-0238">DNA-binding</keyword>
<protein>
    <recommendedName>
        <fullName evidence="13 14">Crossover junction endodeoxyribonuclease RuvC</fullName>
        <ecNumber evidence="13 14">3.1.21.10</ecNumber>
    </recommendedName>
    <alternativeName>
        <fullName evidence="13">Holliday junction nuclease RuvC</fullName>
    </alternativeName>
    <alternativeName>
        <fullName evidence="13">Holliday junction resolvase RuvC</fullName>
    </alternativeName>
</protein>
<dbReference type="CDD" id="cd16962">
    <property type="entry name" value="RuvC"/>
    <property type="match status" value="1"/>
</dbReference>
<dbReference type="InterPro" id="IPR012337">
    <property type="entry name" value="RNaseH-like_sf"/>
</dbReference>
<keyword evidence="10 13" id="KW-0233">DNA recombination</keyword>
<proteinExistence type="inferred from homology"/>
<dbReference type="Proteomes" id="UP000243589">
    <property type="component" value="Unassembled WGS sequence"/>
</dbReference>
<evidence type="ECO:0000256" key="2">
    <source>
        <dbReference type="ARBA" id="ARBA00022490"/>
    </source>
</evidence>
<dbReference type="Pfam" id="PF02075">
    <property type="entry name" value="RuvC"/>
    <property type="match status" value="1"/>
</dbReference>
<keyword evidence="2 13" id="KW-0963">Cytoplasm</keyword>
<feature type="active site" evidence="13">
    <location>
        <position position="7"/>
    </location>
</feature>
<evidence type="ECO:0000256" key="10">
    <source>
        <dbReference type="ARBA" id="ARBA00023172"/>
    </source>
</evidence>
<feature type="binding site" evidence="13">
    <location>
        <position position="68"/>
    </location>
    <ligand>
        <name>Mg(2+)</name>
        <dbReference type="ChEBI" id="CHEBI:18420"/>
        <label>2</label>
    </ligand>
</feature>
<dbReference type="GO" id="GO:0006281">
    <property type="term" value="P:DNA repair"/>
    <property type="evidence" value="ECO:0007669"/>
    <property type="project" value="UniProtKB-UniRule"/>
</dbReference>
<organism evidence="15 16">
    <name type="scientific">Brevibacterium ravenspurgense</name>
    <dbReference type="NCBI Taxonomy" id="479117"/>
    <lineage>
        <taxon>Bacteria</taxon>
        <taxon>Bacillati</taxon>
        <taxon>Actinomycetota</taxon>
        <taxon>Actinomycetes</taxon>
        <taxon>Micrococcales</taxon>
        <taxon>Brevibacteriaceae</taxon>
        <taxon>Brevibacterium</taxon>
    </lineage>
</organism>
<evidence type="ECO:0000313" key="16">
    <source>
        <dbReference type="Proteomes" id="UP000243589"/>
    </source>
</evidence>
<name>A0A150H7S3_9MICO</name>
<evidence type="ECO:0000256" key="1">
    <source>
        <dbReference type="ARBA" id="ARBA00009518"/>
    </source>
</evidence>
<gene>
    <name evidence="13 15" type="primary">ruvC</name>
    <name evidence="15" type="ORF">Bravens_01100</name>
</gene>
<comment type="function">
    <text evidence="13">The RuvA-RuvB-RuvC complex processes Holliday junction (HJ) DNA during genetic recombination and DNA repair. Endonuclease that resolves HJ intermediates. Cleaves cruciform DNA by making single-stranded nicks across the HJ at symmetrical positions within the homologous arms, yielding a 5'-phosphate and a 3'-hydroxyl group; requires a central core of homology in the junction. The consensus cleavage sequence is 5'-(A/T)TT(C/G)-3'. Cleavage occurs on the 3'-side of the TT dinucleotide at the point of strand exchange. HJ branch migration catalyzed by RuvA-RuvB allows RuvC to scan DNA until it finds its consensus sequence, where it cleaves and resolves the cruciform DNA.</text>
</comment>
<dbReference type="SUPFAM" id="SSF53098">
    <property type="entry name" value="Ribonuclease H-like"/>
    <property type="match status" value="1"/>
</dbReference>
<feature type="binding site" evidence="13">
    <location>
        <position position="7"/>
    </location>
    <ligand>
        <name>Mg(2+)</name>
        <dbReference type="ChEBI" id="CHEBI:18420"/>
        <label>1</label>
    </ligand>
</feature>
<dbReference type="EMBL" id="LQQC01000010">
    <property type="protein sequence ID" value="KXZ58064.1"/>
    <property type="molecule type" value="Genomic_DNA"/>
</dbReference>
<dbReference type="FunFam" id="3.30.420.10:FF:000002">
    <property type="entry name" value="Crossover junction endodeoxyribonuclease RuvC"/>
    <property type="match status" value="1"/>
</dbReference>
<evidence type="ECO:0000256" key="14">
    <source>
        <dbReference type="NCBIfam" id="TIGR00228"/>
    </source>
</evidence>
<feature type="active site" evidence="13">
    <location>
        <position position="141"/>
    </location>
</feature>
<dbReference type="GO" id="GO:0005737">
    <property type="term" value="C:cytoplasm"/>
    <property type="evidence" value="ECO:0007669"/>
    <property type="project" value="UniProtKB-SubCell"/>
</dbReference>
<comment type="cofactor">
    <cofactor evidence="13">
        <name>Mg(2+)</name>
        <dbReference type="ChEBI" id="CHEBI:18420"/>
    </cofactor>
    <text evidence="13">Binds 2 Mg(2+) ion per subunit.</text>
</comment>
<evidence type="ECO:0000256" key="13">
    <source>
        <dbReference type="HAMAP-Rule" id="MF_00034"/>
    </source>
</evidence>
<dbReference type="InterPro" id="IPR036397">
    <property type="entry name" value="RNaseH_sf"/>
</dbReference>